<dbReference type="InterPro" id="IPR036188">
    <property type="entry name" value="FAD/NAD-bd_sf"/>
</dbReference>
<accession>X1AYJ6</accession>
<evidence type="ECO:0000256" key="4">
    <source>
        <dbReference type="ARBA" id="ARBA00022723"/>
    </source>
</evidence>
<dbReference type="GO" id="GO:0046872">
    <property type="term" value="F:metal ion binding"/>
    <property type="evidence" value="ECO:0007669"/>
    <property type="project" value="UniProtKB-KW"/>
</dbReference>
<dbReference type="InterPro" id="IPR017896">
    <property type="entry name" value="4Fe4S_Fe-S-bd"/>
</dbReference>
<keyword evidence="8" id="KW-0411">Iron-sulfur</keyword>
<keyword evidence="5" id="KW-0274">FAD</keyword>
<comment type="cofactor">
    <cofactor evidence="1">
        <name>FAD</name>
        <dbReference type="ChEBI" id="CHEBI:57692"/>
    </cofactor>
</comment>
<dbReference type="AlphaFoldDB" id="X1AYJ6"/>
<dbReference type="PROSITE" id="PS00198">
    <property type="entry name" value="4FE4S_FER_1"/>
    <property type="match status" value="1"/>
</dbReference>
<dbReference type="PRINTS" id="PR00419">
    <property type="entry name" value="ADXRDTASE"/>
</dbReference>
<dbReference type="GO" id="GO:0051539">
    <property type="term" value="F:4 iron, 4 sulfur cluster binding"/>
    <property type="evidence" value="ECO:0007669"/>
    <property type="project" value="UniProtKB-KW"/>
</dbReference>
<protein>
    <recommendedName>
        <fullName evidence="9">4Fe-4S ferredoxin-type domain-containing protein</fullName>
    </recommendedName>
</protein>
<dbReference type="SUPFAM" id="SSF51971">
    <property type="entry name" value="Nucleotide-binding domain"/>
    <property type="match status" value="1"/>
</dbReference>
<evidence type="ECO:0000256" key="8">
    <source>
        <dbReference type="ARBA" id="ARBA00023014"/>
    </source>
</evidence>
<evidence type="ECO:0000256" key="5">
    <source>
        <dbReference type="ARBA" id="ARBA00022827"/>
    </source>
</evidence>
<evidence type="ECO:0000256" key="1">
    <source>
        <dbReference type="ARBA" id="ARBA00001974"/>
    </source>
</evidence>
<comment type="caution">
    <text evidence="10">The sequence shown here is derived from an EMBL/GenBank/DDBJ whole genome shotgun (WGS) entry which is preliminary data.</text>
</comment>
<dbReference type="Gene3D" id="3.50.50.60">
    <property type="entry name" value="FAD/NAD(P)-binding domain"/>
    <property type="match status" value="1"/>
</dbReference>
<gene>
    <name evidence="10" type="ORF">S01H4_02937</name>
</gene>
<evidence type="ECO:0000256" key="6">
    <source>
        <dbReference type="ARBA" id="ARBA00023002"/>
    </source>
</evidence>
<dbReference type="PANTHER" id="PTHR43498:SF1">
    <property type="entry name" value="COB--COM HETERODISULFIDE REDUCTASE IRON-SULFUR SUBUNIT A"/>
    <property type="match status" value="1"/>
</dbReference>
<dbReference type="InterPro" id="IPR017900">
    <property type="entry name" value="4Fe4S_Fe_S_CS"/>
</dbReference>
<evidence type="ECO:0000313" key="10">
    <source>
        <dbReference type="EMBL" id="GAG74247.1"/>
    </source>
</evidence>
<dbReference type="PANTHER" id="PTHR43498">
    <property type="entry name" value="FERREDOXIN:COB-COM HETERODISULFIDE REDUCTASE SUBUNIT A"/>
    <property type="match status" value="1"/>
</dbReference>
<keyword evidence="6" id="KW-0560">Oxidoreductase</keyword>
<dbReference type="Pfam" id="PF12831">
    <property type="entry name" value="FAD_oxidored"/>
    <property type="match status" value="1"/>
</dbReference>
<reference evidence="10" key="1">
    <citation type="journal article" date="2014" name="Front. Microbiol.">
        <title>High frequency of phylogenetically diverse reductive dehalogenase-homologous genes in deep subseafloor sedimentary metagenomes.</title>
        <authorList>
            <person name="Kawai M."/>
            <person name="Futagami T."/>
            <person name="Toyoda A."/>
            <person name="Takaki Y."/>
            <person name="Nishi S."/>
            <person name="Hori S."/>
            <person name="Arai W."/>
            <person name="Tsubouchi T."/>
            <person name="Morono Y."/>
            <person name="Uchiyama I."/>
            <person name="Ito T."/>
            <person name="Fujiyama A."/>
            <person name="Inagaki F."/>
            <person name="Takami H."/>
        </authorList>
    </citation>
    <scope>NUCLEOTIDE SEQUENCE</scope>
    <source>
        <strain evidence="10">Expedition CK06-06</strain>
    </source>
</reference>
<feature type="domain" description="4Fe-4S ferredoxin-type" evidence="9">
    <location>
        <begin position="96"/>
        <end position="125"/>
    </location>
</feature>
<evidence type="ECO:0000256" key="3">
    <source>
        <dbReference type="ARBA" id="ARBA00022485"/>
    </source>
</evidence>
<evidence type="ECO:0000259" key="9">
    <source>
        <dbReference type="PROSITE" id="PS51379"/>
    </source>
</evidence>
<evidence type="ECO:0000256" key="2">
    <source>
        <dbReference type="ARBA" id="ARBA00006561"/>
    </source>
</evidence>
<keyword evidence="7" id="KW-0408">Iron</keyword>
<keyword evidence="3" id="KW-0004">4Fe-4S</keyword>
<dbReference type="EMBL" id="BART01000681">
    <property type="protein sequence ID" value="GAG74247.1"/>
    <property type="molecule type" value="Genomic_DNA"/>
</dbReference>
<organism evidence="10">
    <name type="scientific">marine sediment metagenome</name>
    <dbReference type="NCBI Taxonomy" id="412755"/>
    <lineage>
        <taxon>unclassified sequences</taxon>
        <taxon>metagenomes</taxon>
        <taxon>ecological metagenomes</taxon>
    </lineage>
</organism>
<evidence type="ECO:0000256" key="7">
    <source>
        <dbReference type="ARBA" id="ARBA00023004"/>
    </source>
</evidence>
<dbReference type="GO" id="GO:0016491">
    <property type="term" value="F:oxidoreductase activity"/>
    <property type="evidence" value="ECO:0007669"/>
    <property type="project" value="UniProtKB-KW"/>
</dbReference>
<keyword evidence="4" id="KW-0479">Metal-binding</keyword>
<dbReference type="Gene3D" id="3.30.70.20">
    <property type="match status" value="1"/>
</dbReference>
<dbReference type="PROSITE" id="PS51379">
    <property type="entry name" value="4FE4S_FER_2"/>
    <property type="match status" value="1"/>
</dbReference>
<sequence>MKGSVIIVGAGPAGMRASAELLNQGFKVILVDEKPTIGGKMAQIDKMFPSNECSTCTILPRMLELTSNPNITIVTFAEVKSIDGKAGDFRVKVVKNPRYVDPMKCTACTDCFPACPVGGIPMEFNFGRGTSKAISFYSPFPPRKALINPEKCTYILEGKCGDKETPPCVEACKPGAIVFDQKPVEVEFNVGAVILATGMDEMKTKSLKRFGYRKFPNILTALEYERLLSGLGPTGGVIKRDDKKEPQSIAWYVLNNPSPIGFMTAVAEAMGTIERNPDASVSIFYEDMNLARDDYNDFYLKAKESKIKFIKIDSVKVAEGKDGNIDIFYDKETLNAEMFVIVPPYAPTENTRSLAEKAGLELDQWGFFSKKSEDSHPIYTLKEGIFVCGSAQEPKGIDDAIIQACSAVSHAATLLAPSRGKEMTALPEKDILPVKVNDEPAILTVICRCGINIAGLLNIDELVNYTASIPHVKHVELTPFGCDGVKVRELLKTKKFNRIVIGACSPKTHEDLFFLHTEMGGLNRYLMEIVNLRNQCTWVHSKNKKKSTEKAKTLMRMGISRAVLFESLDDIHVPVTPACLVIGGVSLSPHLPSRI</sequence>
<keyword evidence="5" id="KW-0285">Flavoprotein</keyword>
<dbReference type="SUPFAM" id="SSF54862">
    <property type="entry name" value="4Fe-4S ferredoxins"/>
    <property type="match status" value="1"/>
</dbReference>
<dbReference type="InterPro" id="IPR039650">
    <property type="entry name" value="HdrA-like"/>
</dbReference>
<proteinExistence type="inferred from homology"/>
<name>X1AYJ6_9ZZZZ</name>
<comment type="similarity">
    <text evidence="2">Belongs to the HdrA family.</text>
</comment>